<evidence type="ECO:0000313" key="1">
    <source>
        <dbReference type="EMBL" id="MCQ4815547.1"/>
    </source>
</evidence>
<protein>
    <submittedName>
        <fullName evidence="1">Uncharacterized protein</fullName>
    </submittedName>
</protein>
<dbReference type="AlphaFoldDB" id="A0AAW5K541"/>
<organism evidence="1 2">
    <name type="scientific">Cloacibacillus evryensis</name>
    <dbReference type="NCBI Taxonomy" id="508460"/>
    <lineage>
        <taxon>Bacteria</taxon>
        <taxon>Thermotogati</taxon>
        <taxon>Synergistota</taxon>
        <taxon>Synergistia</taxon>
        <taxon>Synergistales</taxon>
        <taxon>Synergistaceae</taxon>
        <taxon>Cloacibacillus</taxon>
    </lineage>
</organism>
<proteinExistence type="predicted"/>
<sequence>MKKIIAGALILAGWAFYISYISRYQANCSYDQPQSGIVAPSS</sequence>
<comment type="caution">
    <text evidence="1">The sequence shown here is derived from an EMBL/GenBank/DDBJ whole genome shotgun (WGS) entry which is preliminary data.</text>
</comment>
<dbReference type="EMBL" id="JANFYT010000041">
    <property type="protein sequence ID" value="MCQ4815547.1"/>
    <property type="molecule type" value="Genomic_DNA"/>
</dbReference>
<accession>A0AAW5K541</accession>
<gene>
    <name evidence="1" type="ORF">NE630_14000</name>
</gene>
<evidence type="ECO:0000313" key="2">
    <source>
        <dbReference type="Proteomes" id="UP001205919"/>
    </source>
</evidence>
<keyword evidence="2" id="KW-1185">Reference proteome</keyword>
<reference evidence="1 2" key="1">
    <citation type="submission" date="2022-06" db="EMBL/GenBank/DDBJ databases">
        <title>Isolation of gut microbiota from human fecal samples.</title>
        <authorList>
            <person name="Pamer E.G."/>
            <person name="Barat B."/>
            <person name="Waligurski E."/>
            <person name="Medina S."/>
            <person name="Paddock L."/>
            <person name="Mostad J."/>
        </authorList>
    </citation>
    <scope>NUCLEOTIDE SEQUENCE [LARGE SCALE GENOMIC DNA]</scope>
    <source>
        <strain evidence="1 2">DFI.9.90</strain>
    </source>
</reference>
<dbReference type="RefSeq" id="WP_256182324.1">
    <property type="nucleotide sequence ID" value="NZ_CAJLEK010000123.1"/>
</dbReference>
<name>A0AAW5K541_9BACT</name>
<dbReference type="Proteomes" id="UP001205919">
    <property type="component" value="Unassembled WGS sequence"/>
</dbReference>